<comment type="caution">
    <text evidence="4">The sequence shown here is derived from an EMBL/GenBank/DDBJ whole genome shotgun (WGS) entry which is preliminary data.</text>
</comment>
<feature type="domain" description="D-isomer specific 2-hydroxyacid dehydrogenase NAD-binding" evidence="3">
    <location>
        <begin position="148"/>
        <end position="326"/>
    </location>
</feature>
<dbReference type="GO" id="GO:0016491">
    <property type="term" value="F:oxidoreductase activity"/>
    <property type="evidence" value="ECO:0007669"/>
    <property type="project" value="UniProtKB-KW"/>
</dbReference>
<protein>
    <submittedName>
        <fullName evidence="4">D-isomer specific 2-hydroxyacid dehydrogenase</fullName>
    </submittedName>
</protein>
<accession>A0A225VX46</accession>
<evidence type="ECO:0000259" key="3">
    <source>
        <dbReference type="Pfam" id="PF02826"/>
    </source>
</evidence>
<dbReference type="STRING" id="4795.A0A225VX46"/>
<name>A0A225VX46_9STRA</name>
<dbReference type="Proteomes" id="UP000198211">
    <property type="component" value="Unassembled WGS sequence"/>
</dbReference>
<dbReference type="InterPro" id="IPR036291">
    <property type="entry name" value="NAD(P)-bd_dom_sf"/>
</dbReference>
<evidence type="ECO:0000313" key="4">
    <source>
        <dbReference type="EMBL" id="OWZ09367.1"/>
    </source>
</evidence>
<reference evidence="5" key="1">
    <citation type="submission" date="2017-03" db="EMBL/GenBank/DDBJ databases">
        <title>Phytopthora megakarya and P. palmivora, two closely related causual agents of cacao black pod achieved similar genome size and gene model numbers by different mechanisms.</title>
        <authorList>
            <person name="Ali S."/>
            <person name="Shao J."/>
            <person name="Larry D.J."/>
            <person name="Kronmiller B."/>
            <person name="Shen D."/>
            <person name="Strem M.D."/>
            <person name="Melnick R.L."/>
            <person name="Guiltinan M.J."/>
            <person name="Tyler B.M."/>
            <person name="Meinhardt L.W."/>
            <person name="Bailey B.A."/>
        </authorList>
    </citation>
    <scope>NUCLEOTIDE SEQUENCE [LARGE SCALE GENOMIC DNA]</scope>
    <source>
        <strain evidence="5">zdho120</strain>
    </source>
</reference>
<evidence type="ECO:0000313" key="5">
    <source>
        <dbReference type="Proteomes" id="UP000198211"/>
    </source>
</evidence>
<dbReference type="OrthoDB" id="298012at2759"/>
<dbReference type="GO" id="GO:0051287">
    <property type="term" value="F:NAD binding"/>
    <property type="evidence" value="ECO:0007669"/>
    <property type="project" value="InterPro"/>
</dbReference>
<dbReference type="PANTHER" id="PTHR43333">
    <property type="entry name" value="2-HACID_DH_C DOMAIN-CONTAINING PROTEIN"/>
    <property type="match status" value="1"/>
</dbReference>
<dbReference type="EMBL" id="NBNE01002818">
    <property type="protein sequence ID" value="OWZ09367.1"/>
    <property type="molecule type" value="Genomic_DNA"/>
</dbReference>
<organism evidence="4 5">
    <name type="scientific">Phytophthora megakarya</name>
    <dbReference type="NCBI Taxonomy" id="4795"/>
    <lineage>
        <taxon>Eukaryota</taxon>
        <taxon>Sar</taxon>
        <taxon>Stramenopiles</taxon>
        <taxon>Oomycota</taxon>
        <taxon>Peronosporomycetes</taxon>
        <taxon>Peronosporales</taxon>
        <taxon>Peronosporaceae</taxon>
        <taxon>Phytophthora</taxon>
    </lineage>
</organism>
<dbReference type="SUPFAM" id="SSF51735">
    <property type="entry name" value="NAD(P)-binding Rossmann-fold domains"/>
    <property type="match status" value="1"/>
</dbReference>
<dbReference type="Gene3D" id="3.40.50.720">
    <property type="entry name" value="NAD(P)-binding Rossmann-like Domain"/>
    <property type="match status" value="2"/>
</dbReference>
<keyword evidence="2" id="KW-0520">NAD</keyword>
<dbReference type="AlphaFoldDB" id="A0A225VX46"/>
<evidence type="ECO:0000256" key="1">
    <source>
        <dbReference type="ARBA" id="ARBA00023002"/>
    </source>
</evidence>
<dbReference type="PANTHER" id="PTHR43333:SF1">
    <property type="entry name" value="D-ISOMER SPECIFIC 2-HYDROXYACID DEHYDROGENASE NAD-BINDING DOMAIN-CONTAINING PROTEIN"/>
    <property type="match status" value="1"/>
</dbReference>
<dbReference type="InterPro" id="IPR006140">
    <property type="entry name" value="D-isomer_DH_NAD-bd"/>
</dbReference>
<dbReference type="FunFam" id="3.40.50.720:FF:000363">
    <property type="entry name" value="D-isomer specific 2-hydroxyacid dehydrogenase"/>
    <property type="match status" value="1"/>
</dbReference>
<proteinExistence type="predicted"/>
<keyword evidence="1" id="KW-0560">Oxidoreductase</keyword>
<dbReference type="Pfam" id="PF02826">
    <property type="entry name" value="2-Hacid_dh_C"/>
    <property type="match status" value="1"/>
</dbReference>
<evidence type="ECO:0000256" key="2">
    <source>
        <dbReference type="ARBA" id="ARBA00023027"/>
    </source>
</evidence>
<keyword evidence="5" id="KW-1185">Reference proteome</keyword>
<gene>
    <name evidence="4" type="ORF">PHMEG_00017941</name>
</gene>
<sequence>MTSAIRKEFAASPTPAGDLYRSNGLEFVDIPLPTLAGNTQDLLYSHEMDNVDSPRWDLTLEQRHVVEQANVIVMDQHIGGPLFIAPEENLPECMRDILRNINWVQGTYAGVEHYLNRLAKKKSSEAPPFVLTRAGALFPRIMGQYVFGYVTMFERKLLEAIDFRNKGEYARAQMANFRLPENVTIGILGFGEIGQGIGKMLRSAGYNVIGFKRRIGANLELASSADHVTADLNEVLSKSDYLVNVLPSTSSTQYLLNETNLKLCHERKPTFINIGRGDVASEETIISALNTGMWSRAVLDVFEQEPLPRESALWSHPAVMFTPHVARFPFAEDGASVFVNNFNLYLRGETMQYQVDWKDGY</sequence>